<gene>
    <name evidence="2" type="ORF">HGUI_02274</name>
</gene>
<dbReference type="EMBL" id="FQNF01000038">
    <property type="protein sequence ID" value="SGZ40074.1"/>
    <property type="molecule type" value="Genomic_DNA"/>
</dbReference>
<proteinExistence type="predicted"/>
<feature type="transmembrane region" description="Helical" evidence="1">
    <location>
        <begin position="121"/>
        <end position="144"/>
    </location>
</feature>
<dbReference type="Proteomes" id="UP000183365">
    <property type="component" value="Unassembled WGS sequence"/>
</dbReference>
<organism evidence="2 3">
    <name type="scientific">Hanseniaspora guilliermondii</name>
    <dbReference type="NCBI Taxonomy" id="56406"/>
    <lineage>
        <taxon>Eukaryota</taxon>
        <taxon>Fungi</taxon>
        <taxon>Dikarya</taxon>
        <taxon>Ascomycota</taxon>
        <taxon>Saccharomycotina</taxon>
        <taxon>Saccharomycetes</taxon>
        <taxon>Saccharomycodales</taxon>
        <taxon>Saccharomycodaceae</taxon>
        <taxon>Hanseniaspora</taxon>
    </lineage>
</organism>
<feature type="transmembrane region" description="Helical" evidence="1">
    <location>
        <begin position="54"/>
        <end position="77"/>
    </location>
</feature>
<feature type="transmembrane region" description="Helical" evidence="1">
    <location>
        <begin position="150"/>
        <end position="171"/>
    </location>
</feature>
<feature type="transmembrane region" description="Helical" evidence="1">
    <location>
        <begin position="25"/>
        <end position="42"/>
    </location>
</feature>
<protein>
    <submittedName>
        <fullName evidence="2">Uncharacterized protein</fullName>
    </submittedName>
</protein>
<name>A0A1L0B0Y7_9ASCO</name>
<evidence type="ECO:0000313" key="3">
    <source>
        <dbReference type="Proteomes" id="UP000183365"/>
    </source>
</evidence>
<keyword evidence="1" id="KW-0472">Membrane</keyword>
<keyword evidence="1" id="KW-1133">Transmembrane helix</keyword>
<keyword evidence="1" id="KW-0812">Transmembrane</keyword>
<sequence>MALWLSATPFLAAYAFISNQNIAIRIQPNLFMVFCLGAYYMSCLYPPHKKSNRFIYCSVCIFLLYCAIIEVGFIPWLKPLYAKGTTWPALVFGIISGVLLAAGILPLYYELFQRQGEVVGVSFIFLFVDSMGAYLSILSVVLGTMDIMGIVMYSAIAVLELGVFISHFVWYMRFKVLKTSKSPYTANITSETYDEDTDLTCQKQDVNSLIEVKV</sequence>
<dbReference type="VEuPathDB" id="FungiDB:HGUI_02274"/>
<dbReference type="OrthoDB" id="407617at2759"/>
<feature type="transmembrane region" description="Helical" evidence="1">
    <location>
        <begin position="89"/>
        <end position="109"/>
    </location>
</feature>
<dbReference type="AlphaFoldDB" id="A0A1L0B0Y7"/>
<evidence type="ECO:0000313" key="2">
    <source>
        <dbReference type="EMBL" id="SGZ40074.1"/>
    </source>
</evidence>
<dbReference type="GO" id="GO:0005886">
    <property type="term" value="C:plasma membrane"/>
    <property type="evidence" value="ECO:0007669"/>
    <property type="project" value="EnsemblFungi"/>
</dbReference>
<evidence type="ECO:0000256" key="1">
    <source>
        <dbReference type="SAM" id="Phobius"/>
    </source>
</evidence>
<reference evidence="3" key="1">
    <citation type="submission" date="2016-11" db="EMBL/GenBank/DDBJ databases">
        <authorList>
            <person name="Guldener U."/>
        </authorList>
    </citation>
    <scope>NUCLEOTIDE SEQUENCE [LARGE SCALE GENOMIC DNA]</scope>
</reference>
<accession>A0A1L0B0Y7</accession>
<keyword evidence="3" id="KW-1185">Reference proteome</keyword>